<proteinExistence type="predicted"/>
<feature type="domain" description="C2H2-type" evidence="12">
    <location>
        <begin position="2"/>
        <end position="29"/>
    </location>
</feature>
<name>A0A9W9JW49_9EURO</name>
<dbReference type="InterPro" id="IPR001138">
    <property type="entry name" value="Zn2Cys6_DnaBD"/>
</dbReference>
<keyword evidence="5" id="KW-0862">Zinc</keyword>
<keyword evidence="2" id="KW-0479">Metal-binding</keyword>
<dbReference type="InterPro" id="IPR051059">
    <property type="entry name" value="VerF-like"/>
</dbReference>
<evidence type="ECO:0000256" key="4">
    <source>
        <dbReference type="ARBA" id="ARBA00022771"/>
    </source>
</evidence>
<dbReference type="InterPro" id="IPR013087">
    <property type="entry name" value="Znf_C2H2_type"/>
</dbReference>
<dbReference type="GO" id="GO:0000785">
    <property type="term" value="C:chromatin"/>
    <property type="evidence" value="ECO:0007669"/>
    <property type="project" value="TreeGrafter"/>
</dbReference>
<comment type="caution">
    <text evidence="13">The sequence shown here is derived from an EMBL/GenBank/DDBJ whole genome shotgun (WGS) entry which is preliminary data.</text>
</comment>
<dbReference type="PROSITE" id="PS50157">
    <property type="entry name" value="ZINC_FINGER_C2H2_2"/>
    <property type="match status" value="1"/>
</dbReference>
<sequence length="635" mass="71520">MFKCSQCDKIYQRKTHLHRHEATRTPAHPIHTTACLQLSLLQKIFFETYSVINSAQSEVTRRHTKLCAKKHDQPLPPAAKPGRKRQSCDACFAAKAACDRKSPCSRCEAIGRQCTFGIQQPSPTSIGPSSPMKLPPSLSMTVPYPTNRKSGPFFFLQHFASPSVKKDRLAIGETAKFSMRRNLESIYSHLEDALIPSEPFSTSTLSESLQGPEFSFLLPSIDDSLLSQFSSDVLFPSKLTNQLTDLMTELVETSKSMVSGTTESPRVLDMMELTALFGVPNISTFISAFFQTLHWHLPIVHFPTFNPGNVSNPLLLAIFLAGASYATPLDGVSLSPLIFDVAEEYIFRKILNLTTTQSFKDPTYILPTVQLIQGALIMEMLQFGRDDMVTRRRIRIMRHPCLVSTVRSLGIFQLKRGTDPKTHDDRTWRILVAEEVCIRIACWVFLADGFLTVCFKNHPALSIFEMDCHLPWPAELWEAEDAATFDKIAATQSNEHAIPPLKDVVTQLLETSETESLIPWSLSLSPEDLLILIYALSSLAFQTRTGLLKFLPFDTIFRGAKNWKRIWDSVIGSLDQKQFLHLGYPKHAEELWWLLTATLDIANSPEQGFAYLNNTATDELGNLNDFIQWCHQSTK</sequence>
<keyword evidence="4 10" id="KW-0863">Zinc-finger</keyword>
<keyword evidence="7" id="KW-0238">DNA-binding</keyword>
<dbReference type="PANTHER" id="PTHR40626">
    <property type="entry name" value="MIP31509P"/>
    <property type="match status" value="1"/>
</dbReference>
<evidence type="ECO:0000256" key="7">
    <source>
        <dbReference type="ARBA" id="ARBA00023125"/>
    </source>
</evidence>
<reference evidence="13" key="1">
    <citation type="submission" date="2022-11" db="EMBL/GenBank/DDBJ databases">
        <authorList>
            <person name="Petersen C."/>
        </authorList>
    </citation>
    <scope>NUCLEOTIDE SEQUENCE</scope>
    <source>
        <strain evidence="13">IBT 30069</strain>
    </source>
</reference>
<dbReference type="SUPFAM" id="SSF57701">
    <property type="entry name" value="Zn2/Cys6 DNA-binding domain"/>
    <property type="match status" value="1"/>
</dbReference>
<dbReference type="SMART" id="SM00066">
    <property type="entry name" value="GAL4"/>
    <property type="match status" value="1"/>
</dbReference>
<dbReference type="AlphaFoldDB" id="A0A9W9JW49"/>
<reference evidence="13" key="2">
    <citation type="journal article" date="2023" name="IMA Fungus">
        <title>Comparative genomic study of the Penicillium genus elucidates a diverse pangenome and 15 lateral gene transfer events.</title>
        <authorList>
            <person name="Petersen C."/>
            <person name="Sorensen T."/>
            <person name="Nielsen M.R."/>
            <person name="Sondergaard T.E."/>
            <person name="Sorensen J.L."/>
            <person name="Fitzpatrick D.A."/>
            <person name="Frisvad J.C."/>
            <person name="Nielsen K.L."/>
        </authorList>
    </citation>
    <scope>NUCLEOTIDE SEQUENCE</scope>
    <source>
        <strain evidence="13">IBT 30069</strain>
    </source>
</reference>
<evidence type="ECO:0000259" key="12">
    <source>
        <dbReference type="PROSITE" id="PS50157"/>
    </source>
</evidence>
<dbReference type="Proteomes" id="UP001149165">
    <property type="component" value="Unassembled WGS sequence"/>
</dbReference>
<protein>
    <recommendedName>
        <fullName evidence="15">Zn(2)-C6 fungal-type domain-containing protein</fullName>
    </recommendedName>
</protein>
<dbReference type="CDD" id="cd00067">
    <property type="entry name" value="GAL4"/>
    <property type="match status" value="1"/>
</dbReference>
<dbReference type="InterPro" id="IPR007219">
    <property type="entry name" value="XnlR_reg_dom"/>
</dbReference>
<dbReference type="Pfam" id="PF04082">
    <property type="entry name" value="Fungal_trans"/>
    <property type="match status" value="1"/>
</dbReference>
<dbReference type="GO" id="GO:0000978">
    <property type="term" value="F:RNA polymerase II cis-regulatory region sequence-specific DNA binding"/>
    <property type="evidence" value="ECO:0007669"/>
    <property type="project" value="InterPro"/>
</dbReference>
<dbReference type="Pfam" id="PF00172">
    <property type="entry name" value="Zn_clus"/>
    <property type="match status" value="1"/>
</dbReference>
<dbReference type="GO" id="GO:0005634">
    <property type="term" value="C:nucleus"/>
    <property type="evidence" value="ECO:0007669"/>
    <property type="project" value="UniProtKB-SubCell"/>
</dbReference>
<dbReference type="EMBL" id="JAPQKH010000008">
    <property type="protein sequence ID" value="KAJ5083566.1"/>
    <property type="molecule type" value="Genomic_DNA"/>
</dbReference>
<evidence type="ECO:0000256" key="1">
    <source>
        <dbReference type="ARBA" id="ARBA00004123"/>
    </source>
</evidence>
<keyword evidence="8" id="KW-0804">Transcription</keyword>
<evidence type="ECO:0000256" key="5">
    <source>
        <dbReference type="ARBA" id="ARBA00022833"/>
    </source>
</evidence>
<dbReference type="CDD" id="cd12148">
    <property type="entry name" value="fungal_TF_MHR"/>
    <property type="match status" value="1"/>
</dbReference>
<evidence type="ECO:0008006" key="15">
    <source>
        <dbReference type="Google" id="ProtNLM"/>
    </source>
</evidence>
<keyword evidence="14" id="KW-1185">Reference proteome</keyword>
<comment type="subcellular location">
    <subcellularLocation>
        <location evidence="1">Nucleus</location>
    </subcellularLocation>
</comment>
<evidence type="ECO:0000256" key="10">
    <source>
        <dbReference type="PROSITE-ProRule" id="PRU00042"/>
    </source>
</evidence>
<evidence type="ECO:0000313" key="13">
    <source>
        <dbReference type="EMBL" id="KAJ5083566.1"/>
    </source>
</evidence>
<accession>A0A9W9JW49</accession>
<dbReference type="InterPro" id="IPR036864">
    <property type="entry name" value="Zn2-C6_fun-type_DNA-bd_sf"/>
</dbReference>
<keyword evidence="6" id="KW-0805">Transcription regulation</keyword>
<keyword evidence="3" id="KW-0677">Repeat</keyword>
<evidence type="ECO:0000256" key="6">
    <source>
        <dbReference type="ARBA" id="ARBA00023015"/>
    </source>
</evidence>
<evidence type="ECO:0000259" key="11">
    <source>
        <dbReference type="PROSITE" id="PS50048"/>
    </source>
</evidence>
<feature type="domain" description="Zn(2)-C6 fungal-type" evidence="11">
    <location>
        <begin position="87"/>
        <end position="116"/>
    </location>
</feature>
<evidence type="ECO:0000256" key="2">
    <source>
        <dbReference type="ARBA" id="ARBA00022723"/>
    </source>
</evidence>
<evidence type="ECO:0000256" key="9">
    <source>
        <dbReference type="ARBA" id="ARBA00023242"/>
    </source>
</evidence>
<dbReference type="GO" id="GO:0000981">
    <property type="term" value="F:DNA-binding transcription factor activity, RNA polymerase II-specific"/>
    <property type="evidence" value="ECO:0007669"/>
    <property type="project" value="InterPro"/>
</dbReference>
<evidence type="ECO:0000256" key="3">
    <source>
        <dbReference type="ARBA" id="ARBA00022737"/>
    </source>
</evidence>
<organism evidence="13 14">
    <name type="scientific">Penicillium angulare</name>
    <dbReference type="NCBI Taxonomy" id="116970"/>
    <lineage>
        <taxon>Eukaryota</taxon>
        <taxon>Fungi</taxon>
        <taxon>Dikarya</taxon>
        <taxon>Ascomycota</taxon>
        <taxon>Pezizomycotina</taxon>
        <taxon>Eurotiomycetes</taxon>
        <taxon>Eurotiomycetidae</taxon>
        <taxon>Eurotiales</taxon>
        <taxon>Aspergillaceae</taxon>
        <taxon>Penicillium</taxon>
    </lineage>
</organism>
<dbReference type="GO" id="GO:0006351">
    <property type="term" value="P:DNA-templated transcription"/>
    <property type="evidence" value="ECO:0007669"/>
    <property type="project" value="InterPro"/>
</dbReference>
<keyword evidence="9" id="KW-0539">Nucleus</keyword>
<evidence type="ECO:0000313" key="14">
    <source>
        <dbReference type="Proteomes" id="UP001149165"/>
    </source>
</evidence>
<dbReference type="Gene3D" id="4.10.240.10">
    <property type="entry name" value="Zn(2)-C6 fungal-type DNA-binding domain"/>
    <property type="match status" value="1"/>
</dbReference>
<gene>
    <name evidence="13" type="ORF">N7456_012993</name>
</gene>
<evidence type="ECO:0000256" key="8">
    <source>
        <dbReference type="ARBA" id="ARBA00023163"/>
    </source>
</evidence>
<dbReference type="PANTHER" id="PTHR40626:SF1">
    <property type="entry name" value="TRANSCRIPTION FACTOR WITH C2H2 AND ZN(2)-CYS(6) DNA BINDING DOMAIN (EUROFUNG)"/>
    <property type="match status" value="1"/>
</dbReference>
<dbReference type="PROSITE" id="PS50048">
    <property type="entry name" value="ZN2_CY6_FUNGAL_2"/>
    <property type="match status" value="1"/>
</dbReference>
<dbReference type="GO" id="GO:0008270">
    <property type="term" value="F:zinc ion binding"/>
    <property type="evidence" value="ECO:0007669"/>
    <property type="project" value="UniProtKB-KW"/>
</dbReference>
<dbReference type="OrthoDB" id="654211at2759"/>